<accession>A0ABR3TM98</accession>
<evidence type="ECO:0000313" key="3">
    <source>
        <dbReference type="EMBL" id="KAL1640725.1"/>
    </source>
</evidence>
<evidence type="ECO:0000256" key="1">
    <source>
        <dbReference type="SAM" id="MobiDB-lite"/>
    </source>
</evidence>
<feature type="region of interest" description="Disordered" evidence="1">
    <location>
        <begin position="717"/>
        <end position="818"/>
    </location>
</feature>
<evidence type="ECO:0000259" key="2">
    <source>
        <dbReference type="Pfam" id="PF14661"/>
    </source>
</evidence>
<evidence type="ECO:0000313" key="4">
    <source>
        <dbReference type="Proteomes" id="UP001521184"/>
    </source>
</evidence>
<dbReference type="InterPro" id="IPR028163">
    <property type="entry name" value="HAUS_6_N"/>
</dbReference>
<feature type="compositionally biased region" description="Acidic residues" evidence="1">
    <location>
        <begin position="776"/>
        <end position="803"/>
    </location>
</feature>
<feature type="compositionally biased region" description="Polar residues" evidence="1">
    <location>
        <begin position="593"/>
        <end position="603"/>
    </location>
</feature>
<dbReference type="Proteomes" id="UP001521184">
    <property type="component" value="Unassembled WGS sequence"/>
</dbReference>
<sequence length="818" mass="90773">MSRPLSSHGSQAQTNPSSAAKAPSLKGCSHQLSSPALFVTNLRLLDFDLCDDWPDITVQTFATKDAQQNQKKRIQCTEWALFRLFELWDREETREKLSPFFPPLEPLQSLNLRAALYRCLNDLKKNGVLSRETVLRKTMLDDCKGDKLMETLVLFSTAVLKKKMSGRKSRRKNVPVARQYATAANLSLDQQASLLPLAIAHKSALTNTLRRRDDMRERYMDFGDLLVQSSHEAVQRNEKCGEVLETLEESGKDVPDATSIKRILHDSWSGNPEWLELMVQGEQAEADDGLFQKPFEEIWERVQRGQEVEEESRHHPSLLQDLEARVKGQKDRLSRWKAFHEKIQASQPEKPAPKASGTRNASLDFNFDLHQDLRLRGSTSHGIEDEEYAVVSELSKSYGSILANMREDLEAASRVKSNRPPPKFVHKPKPSSIPMQPVGQRRPLASRPRARPEHVEPPSPESENPSKPSFDRPISPDWFSPLGKSQATATQAEHETGEPVKSPSPAPTRSTFDNRSILEQYASDHEGSEPRAPYSSPPPEELIDEDPVDEPAPPKHHHRSPSPPAPSPSPPPNPEDLLAEQILAGMDAASPSPVKQQQEQQYLTLMERTRLTMEGRTTSPAKAAPSPRALAPEEQAKADATAALIERTRQTMLAMAPQQPPTNPKGGRTRSNSTKNAGGRGGGGGGSRRRFPSNPWEGKRKVSPLFEEWAEKATAMELEEAGLAAPPGGGRATPKDKLFEDDVDESSVFKSRPKIAASPLLEPEEDDVGAVGDGVSELEYDDGMEEIEEEGEEEGEEEEEGDETTGAWENSPLKGKGR</sequence>
<protein>
    <recommendedName>
        <fullName evidence="2">HAUS augmin-like complex subunit 6 N-terminal domain-containing protein</fullName>
    </recommendedName>
</protein>
<organism evidence="3 4">
    <name type="scientific">Diplodia intermedia</name>
    <dbReference type="NCBI Taxonomy" id="856260"/>
    <lineage>
        <taxon>Eukaryota</taxon>
        <taxon>Fungi</taxon>
        <taxon>Dikarya</taxon>
        <taxon>Ascomycota</taxon>
        <taxon>Pezizomycotina</taxon>
        <taxon>Dothideomycetes</taxon>
        <taxon>Dothideomycetes incertae sedis</taxon>
        <taxon>Botryosphaeriales</taxon>
        <taxon>Botryosphaeriaceae</taxon>
        <taxon>Diplodia</taxon>
    </lineage>
</organism>
<name>A0ABR3TM98_9PEZI</name>
<reference evidence="3 4" key="1">
    <citation type="journal article" date="2023" name="Plant Dis.">
        <title>First Report of Diplodia intermedia Causing Canker and Dieback Diseases on Apple Trees in Canada.</title>
        <authorList>
            <person name="Ellouze W."/>
            <person name="Ilyukhin E."/>
            <person name="Sulman M."/>
            <person name="Ali S."/>
        </authorList>
    </citation>
    <scope>NUCLEOTIDE SEQUENCE [LARGE SCALE GENOMIC DNA]</scope>
    <source>
        <strain evidence="3 4">M45-28</strain>
    </source>
</reference>
<gene>
    <name evidence="3" type="ORF">SLS58_006739</name>
</gene>
<feature type="region of interest" description="Disordered" evidence="1">
    <location>
        <begin position="412"/>
        <end position="702"/>
    </location>
</feature>
<feature type="compositionally biased region" description="Pro residues" evidence="1">
    <location>
        <begin position="561"/>
        <end position="574"/>
    </location>
</feature>
<dbReference type="Pfam" id="PF14661">
    <property type="entry name" value="HAUS6_N"/>
    <property type="match status" value="1"/>
</dbReference>
<keyword evidence="4" id="KW-1185">Reference proteome</keyword>
<feature type="region of interest" description="Disordered" evidence="1">
    <location>
        <begin position="1"/>
        <end position="25"/>
    </location>
</feature>
<comment type="caution">
    <text evidence="3">The sequence shown here is derived from an EMBL/GenBank/DDBJ whole genome shotgun (WGS) entry which is preliminary data.</text>
</comment>
<feature type="compositionally biased region" description="Low complexity" evidence="1">
    <location>
        <begin position="717"/>
        <end position="726"/>
    </location>
</feature>
<proteinExistence type="predicted"/>
<feature type="compositionally biased region" description="Polar residues" evidence="1">
    <location>
        <begin position="1"/>
        <end position="18"/>
    </location>
</feature>
<feature type="domain" description="HAUS augmin-like complex subunit 6 N-terminal" evidence="2">
    <location>
        <begin position="38"/>
        <end position="251"/>
    </location>
</feature>
<dbReference type="EMBL" id="JAKEKT020000047">
    <property type="protein sequence ID" value="KAL1640725.1"/>
    <property type="molecule type" value="Genomic_DNA"/>
</dbReference>